<dbReference type="EMBL" id="HAAD01001500">
    <property type="protein sequence ID" value="CDG67732.1"/>
    <property type="molecule type" value="mRNA"/>
</dbReference>
<keyword evidence="6" id="KW-0653">Protein transport</keyword>
<dbReference type="OrthoDB" id="245150at2759"/>
<name>T2M706_HYDVU</name>
<dbReference type="GO" id="GO:0005198">
    <property type="term" value="F:structural molecule activity"/>
    <property type="evidence" value="ECO:0007669"/>
    <property type="project" value="TreeGrafter"/>
</dbReference>
<dbReference type="Gene3D" id="1.10.10.10">
    <property type="entry name" value="Winged helix-like DNA-binding domain superfamily/Winged helix DNA-binding domain"/>
    <property type="match status" value="1"/>
</dbReference>
<dbReference type="GO" id="GO:0016236">
    <property type="term" value="P:macroautophagy"/>
    <property type="evidence" value="ECO:0007669"/>
    <property type="project" value="UniProtKB-ARBA"/>
</dbReference>
<evidence type="ECO:0000256" key="2">
    <source>
        <dbReference type="ARBA" id="ARBA00009674"/>
    </source>
</evidence>
<dbReference type="InterPro" id="IPR008570">
    <property type="entry name" value="ESCRT-II_cplx_Vps25-sub"/>
</dbReference>
<dbReference type="SUPFAM" id="SSF46785">
    <property type="entry name" value="Winged helix' DNA-binding domain"/>
    <property type="match status" value="2"/>
</dbReference>
<dbReference type="Pfam" id="PF05871">
    <property type="entry name" value="ESCRT-II"/>
    <property type="match status" value="1"/>
</dbReference>
<dbReference type="Gene3D" id="1.10.10.570">
    <property type="entry name" value="Winged helix' DNA-binding domain. Chain C. Domain 1"/>
    <property type="match status" value="1"/>
</dbReference>
<sequence length="258" mass="30599">KLKMSSSFEWPWQYNFPPFFTIQPNLDTRAKQIEAWGSIILSYFKYYKLYRLDLTEAQSHVLFNNASINRKLSRDGILLVLEALEKTGHVEWDNPKDKKKCYLMWRRPEEWSELVYNWVNMNGMTDTVCTLFELHSGDDTIGEEFHNIDINVLRKALQILEKRGKAQIFTAENPQEEGKMIRYQKPRRIELKKTDLDDAEEIRKEIILLSKKEEESFLRPTTTDTLESNQKVKRAEIRRRLGFTPEMLPSDGNSEMHF</sequence>
<evidence type="ECO:0000256" key="7">
    <source>
        <dbReference type="ARBA" id="ARBA00030094"/>
    </source>
</evidence>
<keyword evidence="5" id="KW-0963">Cytoplasm</keyword>
<reference evidence="8" key="1">
    <citation type="journal article" date="2013" name="Genome Biol. Evol.">
        <title>Punctuated emergences of genetic and phenotypic innovations in eumetazoan, bilaterian, euteleostome, and hominidae ancestors.</title>
        <authorList>
            <person name="Wenger Y."/>
            <person name="Galliot B."/>
        </authorList>
    </citation>
    <scope>NUCLEOTIDE SEQUENCE</scope>
    <source>
        <tissue evidence="8">Whole animals</tissue>
    </source>
</reference>
<dbReference type="GO" id="GO:0042803">
    <property type="term" value="F:protein homodimerization activity"/>
    <property type="evidence" value="ECO:0007669"/>
    <property type="project" value="TreeGrafter"/>
</dbReference>
<dbReference type="PANTHER" id="PTHR13149:SF0">
    <property type="entry name" value="VACUOLAR PROTEIN-SORTING-ASSOCIATED PROTEIN 25"/>
    <property type="match status" value="1"/>
</dbReference>
<evidence type="ECO:0000313" key="8">
    <source>
        <dbReference type="EMBL" id="CDG67732.1"/>
    </source>
</evidence>
<accession>T2M706</accession>
<dbReference type="InterPro" id="IPR014041">
    <property type="entry name" value="ESCRT-II_cplx_Vps25-sub_N"/>
</dbReference>
<feature type="non-terminal residue" evidence="8">
    <location>
        <position position="1"/>
    </location>
</feature>
<evidence type="ECO:0000256" key="4">
    <source>
        <dbReference type="ARBA" id="ARBA00022448"/>
    </source>
</evidence>
<dbReference type="FunFam" id="1.10.10.570:FF:000003">
    <property type="entry name" value="Vacuolar protein-sorting-associated protein 25"/>
    <property type="match status" value="1"/>
</dbReference>
<evidence type="ECO:0000256" key="3">
    <source>
        <dbReference type="ARBA" id="ARBA00017934"/>
    </source>
</evidence>
<dbReference type="InterPro" id="IPR036388">
    <property type="entry name" value="WH-like_DNA-bd_sf"/>
</dbReference>
<evidence type="ECO:0000256" key="5">
    <source>
        <dbReference type="ARBA" id="ARBA00022490"/>
    </source>
</evidence>
<comment type="similarity">
    <text evidence="2">Belongs to the VPS25 family.</text>
</comment>
<organism evidence="8">
    <name type="scientific">Hydra vulgaris</name>
    <name type="common">Hydra</name>
    <name type="synonym">Hydra attenuata</name>
    <dbReference type="NCBI Taxonomy" id="6087"/>
    <lineage>
        <taxon>Eukaryota</taxon>
        <taxon>Metazoa</taxon>
        <taxon>Cnidaria</taxon>
        <taxon>Hydrozoa</taxon>
        <taxon>Hydroidolina</taxon>
        <taxon>Anthoathecata</taxon>
        <taxon>Aplanulata</taxon>
        <taxon>Hydridae</taxon>
        <taxon>Hydra</taxon>
    </lineage>
</organism>
<evidence type="ECO:0000256" key="6">
    <source>
        <dbReference type="ARBA" id="ARBA00022927"/>
    </source>
</evidence>
<protein>
    <recommendedName>
        <fullName evidence="3">Vacuolar protein-sorting-associated protein 25</fullName>
    </recommendedName>
    <alternativeName>
        <fullName evidence="7">ESCRT-II complex subunit VPS25</fullName>
    </alternativeName>
</protein>
<evidence type="ECO:0000256" key="1">
    <source>
        <dbReference type="ARBA" id="ARBA00004496"/>
    </source>
</evidence>
<comment type="subcellular location">
    <subcellularLocation>
        <location evidence="1">Cytoplasm</location>
    </subcellularLocation>
</comment>
<gene>
    <name evidence="8" type="primary">VPS25</name>
</gene>
<dbReference type="GO" id="GO:0000814">
    <property type="term" value="C:ESCRT II complex"/>
    <property type="evidence" value="ECO:0007669"/>
    <property type="project" value="InterPro"/>
</dbReference>
<dbReference type="FunFam" id="1.10.10.10:FF:000141">
    <property type="entry name" value="vacuolar protein-sorting-associated protein 25"/>
    <property type="match status" value="1"/>
</dbReference>
<proteinExistence type="evidence at transcript level"/>
<dbReference type="InterPro" id="IPR036390">
    <property type="entry name" value="WH_DNA-bd_sf"/>
</dbReference>
<dbReference type="PANTHER" id="PTHR13149">
    <property type="entry name" value="VACUOLAR PROTEIN SORTING-ASSOCIATED PROTEIN VPS25"/>
    <property type="match status" value="1"/>
</dbReference>
<dbReference type="GO" id="GO:0043328">
    <property type="term" value="P:protein transport to vacuole involved in ubiquitin-dependent protein catabolic process via the multivesicular body sorting pathway"/>
    <property type="evidence" value="ECO:0007669"/>
    <property type="project" value="TreeGrafter"/>
</dbReference>
<dbReference type="AlphaFoldDB" id="T2M706"/>
<keyword evidence="4" id="KW-0813">Transport</keyword>